<dbReference type="CDD" id="cd02966">
    <property type="entry name" value="TlpA_like_family"/>
    <property type="match status" value="1"/>
</dbReference>
<dbReference type="PANTHER" id="PTHR42852:SF17">
    <property type="entry name" value="THIOREDOXIN-LIKE PROTEIN HI_1115"/>
    <property type="match status" value="1"/>
</dbReference>
<protein>
    <submittedName>
        <fullName evidence="3">Thiredoxin</fullName>
    </submittedName>
</protein>
<dbReference type="GO" id="GO:0016491">
    <property type="term" value="F:oxidoreductase activity"/>
    <property type="evidence" value="ECO:0007669"/>
    <property type="project" value="InterPro"/>
</dbReference>
<organism evidence="3 4">
    <name type="scientific">Campylobacter hyointestinalis subsp. hyointestinalis</name>
    <dbReference type="NCBI Taxonomy" id="91352"/>
    <lineage>
        <taxon>Bacteria</taxon>
        <taxon>Pseudomonadati</taxon>
        <taxon>Campylobacterota</taxon>
        <taxon>Epsilonproteobacteria</taxon>
        <taxon>Campylobacterales</taxon>
        <taxon>Campylobacteraceae</taxon>
        <taxon>Campylobacter</taxon>
    </lineage>
</organism>
<dbReference type="AlphaFoldDB" id="A0A0S4SVT2"/>
<dbReference type="GO" id="GO:0016209">
    <property type="term" value="F:antioxidant activity"/>
    <property type="evidence" value="ECO:0007669"/>
    <property type="project" value="InterPro"/>
</dbReference>
<dbReference type="Gene3D" id="3.40.30.10">
    <property type="entry name" value="Glutaredoxin"/>
    <property type="match status" value="1"/>
</dbReference>
<comment type="caution">
    <text evidence="3">The sequence shown here is derived from an EMBL/GenBank/DDBJ whole genome shotgun (WGS) entry which is preliminary data.</text>
</comment>
<sequence>MKLKSLIIACLLIFMYGCSKNDKSEDTTPTSSSISENYDRSFTLTLNDGKNLNMQRNSEGFDIEDNNKAILFTFFTTWCPPCKAEIPHLVSLQDKFKNELRIIGVLMEERTADEISEFIKMYNINYSVAYGESNFFFAKALGEVVGIPYSVLYYPNGKYAIHYIGLVPEEMLESDIKKVIS</sequence>
<dbReference type="RefSeq" id="WP_059435544.1">
    <property type="nucleotide sequence ID" value="NZ_FAVB01000009.1"/>
</dbReference>
<feature type="signal peptide" evidence="1">
    <location>
        <begin position="1"/>
        <end position="20"/>
    </location>
</feature>
<dbReference type="Pfam" id="PF00578">
    <property type="entry name" value="AhpC-TSA"/>
    <property type="match status" value="1"/>
</dbReference>
<dbReference type="EMBL" id="FAVB01000009">
    <property type="protein sequence ID" value="CUU90427.1"/>
    <property type="molecule type" value="Genomic_DNA"/>
</dbReference>
<accession>A0A0S4SVT2</accession>
<dbReference type="PANTHER" id="PTHR42852">
    <property type="entry name" value="THIOL:DISULFIDE INTERCHANGE PROTEIN DSBE"/>
    <property type="match status" value="1"/>
</dbReference>
<keyword evidence="4" id="KW-1185">Reference proteome</keyword>
<dbReference type="SUPFAM" id="SSF52833">
    <property type="entry name" value="Thioredoxin-like"/>
    <property type="match status" value="1"/>
</dbReference>
<evidence type="ECO:0000259" key="2">
    <source>
        <dbReference type="PROSITE" id="PS51352"/>
    </source>
</evidence>
<name>A0A0S4SVT2_CAMHY</name>
<dbReference type="PROSITE" id="PS51257">
    <property type="entry name" value="PROKAR_LIPOPROTEIN"/>
    <property type="match status" value="1"/>
</dbReference>
<dbReference type="InterPro" id="IPR050553">
    <property type="entry name" value="Thioredoxin_ResA/DsbE_sf"/>
</dbReference>
<evidence type="ECO:0000313" key="4">
    <source>
        <dbReference type="Proteomes" id="UP000052237"/>
    </source>
</evidence>
<gene>
    <name evidence="3" type="primary">tlpA</name>
    <name evidence="3" type="ORF">ERS686654_02112</name>
</gene>
<reference evidence="3 4" key="1">
    <citation type="submission" date="2015-11" db="EMBL/GenBank/DDBJ databases">
        <authorList>
            <consortium name="Pathogen Informatics"/>
        </authorList>
    </citation>
    <scope>NUCLEOTIDE SEQUENCE [LARGE SCALE GENOMIC DNA]</scope>
    <source>
        <strain evidence="3 4">006A-0059</strain>
    </source>
</reference>
<dbReference type="PROSITE" id="PS51352">
    <property type="entry name" value="THIOREDOXIN_2"/>
    <property type="match status" value="1"/>
</dbReference>
<dbReference type="InterPro" id="IPR036249">
    <property type="entry name" value="Thioredoxin-like_sf"/>
</dbReference>
<proteinExistence type="predicted"/>
<dbReference type="Proteomes" id="UP000052237">
    <property type="component" value="Unassembled WGS sequence"/>
</dbReference>
<evidence type="ECO:0000256" key="1">
    <source>
        <dbReference type="SAM" id="SignalP"/>
    </source>
</evidence>
<feature type="chain" id="PRO_5006627244" evidence="1">
    <location>
        <begin position="21"/>
        <end position="181"/>
    </location>
</feature>
<evidence type="ECO:0000313" key="3">
    <source>
        <dbReference type="EMBL" id="CUU90427.1"/>
    </source>
</evidence>
<feature type="domain" description="Thioredoxin" evidence="2">
    <location>
        <begin position="18"/>
        <end position="181"/>
    </location>
</feature>
<keyword evidence="1" id="KW-0732">Signal</keyword>
<dbReference type="InterPro" id="IPR000866">
    <property type="entry name" value="AhpC/TSA"/>
</dbReference>
<dbReference type="InterPro" id="IPR013766">
    <property type="entry name" value="Thioredoxin_domain"/>
</dbReference>